<dbReference type="AlphaFoldDB" id="A0A8H6SX24"/>
<dbReference type="PROSITE" id="PS50077">
    <property type="entry name" value="HEAT_REPEAT"/>
    <property type="match status" value="7"/>
</dbReference>
<dbReference type="Pfam" id="PF22956">
    <property type="entry name" value="VPS15-like_hel"/>
    <property type="match status" value="1"/>
</dbReference>
<dbReference type="InterPro" id="IPR051023">
    <property type="entry name" value="PP2A_Regulatory_Subunit_A"/>
</dbReference>
<evidence type="ECO:0000256" key="2">
    <source>
        <dbReference type="ARBA" id="ARBA00038332"/>
    </source>
</evidence>
<feature type="repeat" description="HEAT" evidence="3">
    <location>
        <begin position="401"/>
        <end position="439"/>
    </location>
</feature>
<evidence type="ECO:0000259" key="4">
    <source>
        <dbReference type="Pfam" id="PF22646"/>
    </source>
</evidence>
<dbReference type="InterPro" id="IPR016024">
    <property type="entry name" value="ARM-type_fold"/>
</dbReference>
<dbReference type="OrthoDB" id="340346at2759"/>
<evidence type="ECO:0000313" key="7">
    <source>
        <dbReference type="Proteomes" id="UP000636479"/>
    </source>
</evidence>
<dbReference type="FunFam" id="1.25.10.10:FF:000062">
    <property type="entry name" value="Serine/threonine-protein phosphatase 2A regulatory subunit A alpha isoform"/>
    <property type="match status" value="1"/>
</dbReference>
<dbReference type="GO" id="GO:0005829">
    <property type="term" value="C:cytosol"/>
    <property type="evidence" value="ECO:0007669"/>
    <property type="project" value="TreeGrafter"/>
</dbReference>
<dbReference type="SUPFAM" id="SSF48371">
    <property type="entry name" value="ARM repeat"/>
    <property type="match status" value="1"/>
</dbReference>
<feature type="repeat" description="HEAT" evidence="3">
    <location>
        <begin position="362"/>
        <end position="400"/>
    </location>
</feature>
<organism evidence="6 7">
    <name type="scientific">Mycena indigotica</name>
    <dbReference type="NCBI Taxonomy" id="2126181"/>
    <lineage>
        <taxon>Eukaryota</taxon>
        <taxon>Fungi</taxon>
        <taxon>Dikarya</taxon>
        <taxon>Basidiomycota</taxon>
        <taxon>Agaricomycotina</taxon>
        <taxon>Agaricomycetes</taxon>
        <taxon>Agaricomycetidae</taxon>
        <taxon>Agaricales</taxon>
        <taxon>Marasmiineae</taxon>
        <taxon>Mycenaceae</taxon>
        <taxon>Mycena</taxon>
    </lineage>
</organism>
<comment type="caution">
    <text evidence="6">The sequence shown here is derived from an EMBL/GenBank/DDBJ whole genome shotgun (WGS) entry which is preliminary data.</text>
</comment>
<keyword evidence="1" id="KW-0677">Repeat</keyword>
<comment type="similarity">
    <text evidence="2">Belongs to the phosphatase 2A regulatory subunit A family.</text>
</comment>
<feature type="repeat" description="HEAT" evidence="3">
    <location>
        <begin position="323"/>
        <end position="361"/>
    </location>
</feature>
<feature type="repeat" description="HEAT" evidence="3">
    <location>
        <begin position="562"/>
        <end position="592"/>
    </location>
</feature>
<feature type="repeat" description="HEAT" evidence="3">
    <location>
        <begin position="203"/>
        <end position="241"/>
    </location>
</feature>
<dbReference type="Gene3D" id="1.25.10.10">
    <property type="entry name" value="Leucine-rich Repeat Variant"/>
    <property type="match status" value="1"/>
</dbReference>
<sequence>MDSGDDIAPIAILMDELRSEDVQLRLNAIHSVPTIALALGPDRAREELVPFLQDSVDDEDEVLLALAEVLGRGFEGYIGGKEFAHLLLGPLENLSAVEETLVRDKAAESITKIAAVLSQAQIEEYYIPLLKRLSQGEWFTSRTSSAALYPAVYAKVSTAVQDDLRKSYVALGSDDTPMVRRAAAKWLGALLAHFSPQHVLSDGLPIYRRLQSDDQDSVRLLTVEDLIALAKRLSPAEVKEQLSKQIRQSIGDKSWRVRYMAATHFNELADAVGAELVREELTAQYVQLLKDNEAEVRTAAAGQIPGMWSFSKLLDKDVILARIVPCVRDMSQDSSQHVRAALANQISGLAPLLGKDSTIEHLLPLFLHLLKDDFPEVRLNIISKLETVNDVIGIELLSETLLPAIVELAEDKSWRVRQAIIEYIPLLANQLGKPFFDEQLGNLCMSWLGDTVFSIREAATVNLKKLTEVFGVEWAKVQIVPKIMGMGQHPNYLFRMTTVQAITTIAPSLTLDIVGSEIIDPLLLLASDAIPNIRFNVSKSLEVLALAYGNTPTGHEFVQTRIVPCLEHQKNDQDADVRYFAARALQKAQSVL</sequence>
<keyword evidence="7" id="KW-1185">Reference proteome</keyword>
<evidence type="ECO:0000256" key="3">
    <source>
        <dbReference type="PROSITE-ProRule" id="PRU00103"/>
    </source>
</evidence>
<evidence type="ECO:0000256" key="1">
    <source>
        <dbReference type="ARBA" id="ARBA00022737"/>
    </source>
</evidence>
<feature type="repeat" description="HEAT" evidence="3">
    <location>
        <begin position="242"/>
        <end position="280"/>
    </location>
</feature>
<dbReference type="InterPro" id="IPR054573">
    <property type="entry name" value="PP2A/SF3B1-like_HEAT"/>
</dbReference>
<dbReference type="GO" id="GO:0005634">
    <property type="term" value="C:nucleus"/>
    <property type="evidence" value="ECO:0007669"/>
    <property type="project" value="UniProtKB-ARBA"/>
</dbReference>
<evidence type="ECO:0000259" key="5">
    <source>
        <dbReference type="Pfam" id="PF22956"/>
    </source>
</evidence>
<dbReference type="InterPro" id="IPR055231">
    <property type="entry name" value="2AA_helical"/>
</dbReference>
<dbReference type="RefSeq" id="XP_037221953.1">
    <property type="nucleotide sequence ID" value="XM_037361661.1"/>
</dbReference>
<gene>
    <name evidence="6" type="ORF">MIND_00486100</name>
</gene>
<feature type="domain" description="Phosphatase PP2A regulatory subunit A/Splicing factor 3B subunit 1-like HEAT repeat" evidence="4">
    <location>
        <begin position="275"/>
        <end position="354"/>
    </location>
</feature>
<dbReference type="Pfam" id="PF22646">
    <property type="entry name" value="PPP2R1A-like_HEAT"/>
    <property type="match status" value="1"/>
</dbReference>
<dbReference type="EMBL" id="JACAZF010000004">
    <property type="protein sequence ID" value="KAF7306934.1"/>
    <property type="molecule type" value="Genomic_DNA"/>
</dbReference>
<dbReference type="Proteomes" id="UP000636479">
    <property type="component" value="Unassembled WGS sequence"/>
</dbReference>
<dbReference type="InterPro" id="IPR011989">
    <property type="entry name" value="ARM-like"/>
</dbReference>
<name>A0A8H6SX24_9AGAR</name>
<feature type="repeat" description="HEAT" evidence="3">
    <location>
        <begin position="87"/>
        <end position="125"/>
    </location>
</feature>
<dbReference type="PANTHER" id="PTHR10648:SF4">
    <property type="entry name" value="PROTEIN PHOSPHATASE 2 (FORMERLY 2A), REGULATORY SUBUNIT A, BETA ISOFORM-RELATED"/>
    <property type="match status" value="1"/>
</dbReference>
<accession>A0A8H6SX24</accession>
<dbReference type="InterPro" id="IPR021133">
    <property type="entry name" value="HEAT_type_2"/>
</dbReference>
<proteinExistence type="inferred from homology"/>
<dbReference type="GO" id="GO:0000159">
    <property type="term" value="C:protein phosphatase type 2A complex"/>
    <property type="evidence" value="ECO:0007669"/>
    <property type="project" value="TreeGrafter"/>
</dbReference>
<dbReference type="PANTHER" id="PTHR10648">
    <property type="entry name" value="SERINE/THREONINE-PROTEIN PHOSPHATASE PP2A 65 KDA REGULATORY SUBUNIT"/>
    <property type="match status" value="1"/>
</dbReference>
<dbReference type="GeneID" id="59344177"/>
<protein>
    <submittedName>
        <fullName evidence="6">Ser/Thr protein phosphatase 2A regulatory subunit A</fullName>
    </submittedName>
</protein>
<evidence type="ECO:0000313" key="6">
    <source>
        <dbReference type="EMBL" id="KAF7306934.1"/>
    </source>
</evidence>
<reference evidence="6" key="1">
    <citation type="submission" date="2020-05" db="EMBL/GenBank/DDBJ databases">
        <title>Mycena genomes resolve the evolution of fungal bioluminescence.</title>
        <authorList>
            <person name="Tsai I.J."/>
        </authorList>
    </citation>
    <scope>NUCLEOTIDE SEQUENCE</scope>
    <source>
        <strain evidence="6">171206Taipei</strain>
    </source>
</reference>
<dbReference type="GO" id="GO:0019888">
    <property type="term" value="F:protein phosphatase regulator activity"/>
    <property type="evidence" value="ECO:0007669"/>
    <property type="project" value="TreeGrafter"/>
</dbReference>
<feature type="domain" description="Phosphatase 2A Regulatory Subunit A helical" evidence="5">
    <location>
        <begin position="365"/>
        <end position="511"/>
    </location>
</feature>